<dbReference type="Gene3D" id="1.10.30.10">
    <property type="entry name" value="High mobility group box domain"/>
    <property type="match status" value="1"/>
</dbReference>
<evidence type="ECO:0000259" key="6">
    <source>
        <dbReference type="PROSITE" id="PS50118"/>
    </source>
</evidence>
<evidence type="ECO:0000313" key="8">
    <source>
        <dbReference type="Proteomes" id="UP000054144"/>
    </source>
</evidence>
<dbReference type="PANTHER" id="PTHR45789">
    <property type="entry name" value="FI18025P1"/>
    <property type="match status" value="1"/>
</dbReference>
<protein>
    <recommendedName>
        <fullName evidence="6">HMG box domain-containing protein</fullName>
    </recommendedName>
</protein>
<feature type="DNA-binding region" description="HMG box" evidence="3">
    <location>
        <begin position="64"/>
        <end position="136"/>
    </location>
</feature>
<feature type="region of interest" description="Disordered" evidence="4">
    <location>
        <begin position="638"/>
        <end position="729"/>
    </location>
</feature>
<feature type="region of interest" description="Disordered" evidence="4">
    <location>
        <begin position="408"/>
        <end position="436"/>
    </location>
</feature>
<evidence type="ECO:0000256" key="4">
    <source>
        <dbReference type="SAM" id="MobiDB-lite"/>
    </source>
</evidence>
<dbReference type="SUPFAM" id="SSF47095">
    <property type="entry name" value="HMG-box"/>
    <property type="match status" value="1"/>
</dbReference>
<feature type="region of interest" description="Disordered" evidence="4">
    <location>
        <begin position="141"/>
        <end position="195"/>
    </location>
</feature>
<feature type="chain" id="PRO_5002316159" description="HMG box domain-containing protein" evidence="5">
    <location>
        <begin position="17"/>
        <end position="729"/>
    </location>
</feature>
<feature type="region of interest" description="Disordered" evidence="4">
    <location>
        <begin position="325"/>
        <end position="380"/>
    </location>
</feature>
<keyword evidence="1 3" id="KW-0238">DNA-binding</keyword>
<feature type="compositionally biased region" description="Polar residues" evidence="4">
    <location>
        <begin position="698"/>
        <end position="715"/>
    </location>
</feature>
<feature type="compositionally biased region" description="Basic and acidic residues" evidence="4">
    <location>
        <begin position="141"/>
        <end position="163"/>
    </location>
</feature>
<dbReference type="PROSITE" id="PS50118">
    <property type="entry name" value="HMG_BOX_2"/>
    <property type="match status" value="1"/>
</dbReference>
<dbReference type="SMART" id="SM00398">
    <property type="entry name" value="HMG"/>
    <property type="match status" value="1"/>
</dbReference>
<dbReference type="Pfam" id="PF00505">
    <property type="entry name" value="HMG_box"/>
    <property type="match status" value="1"/>
</dbReference>
<proteinExistence type="predicted"/>
<dbReference type="PANTHER" id="PTHR45789:SF2">
    <property type="entry name" value="FI18025P1"/>
    <property type="match status" value="1"/>
</dbReference>
<feature type="compositionally biased region" description="Low complexity" evidence="4">
    <location>
        <begin position="346"/>
        <end position="364"/>
    </location>
</feature>
<dbReference type="GO" id="GO:0000981">
    <property type="term" value="F:DNA-binding transcription factor activity, RNA polymerase II-specific"/>
    <property type="evidence" value="ECO:0007669"/>
    <property type="project" value="TreeGrafter"/>
</dbReference>
<dbReference type="OrthoDB" id="6247875at2759"/>
<dbReference type="GO" id="GO:0000978">
    <property type="term" value="F:RNA polymerase II cis-regulatory region sequence-specific DNA binding"/>
    <property type="evidence" value="ECO:0007669"/>
    <property type="project" value="TreeGrafter"/>
</dbReference>
<sequence length="729" mass="79955">MAFSRSFILLLRFAHGSTPNLHVQFARQHAPRMPASRSQSKGHQAKQNAKPPKKPPATKSGPKAPRPRNAWIIFRSEEFQRMKDASPGGVIQMPQSQVSATIAEKWRNIPVEDRAYYDQLAEREKLSHMLKYPQYKYHPVQKEEKARIREEKAREKERQRLERTAGGSSGQRKRAMSPDEGSGSRSESPSYGLEQDQRQFQRLQWQSHPPESSPTAGPSVAGLDASMNISIRVPAPPPTSFEDIEPAYCDLGPSPPLSAASSPVLSVIELSDDDSVIILGSSSSDAEPGASTSAPRGGGCPQRVLSGSQDAQARGVDAQDLCNALAHLPTPPTDSQPLPQPPPPLQSQQSLHSQQQPSVPQQTTMTFPQPAPVYPQQQVQQFTQHVQQQAALSAHQYIDPSLSGYGFDTSTSATASGNLPSTTSEPTPGNPVPLSAPATDGWGLWYGQQQQPLQAQSLVQPMQPDHVQQPQPQQTQLQYMSQQQNALVPTSMAIGDFSQENNSDTVTFDVPFSDISTDVNELTAFLQPTNNPSVFELSQLDPQMFPVDGAFDFNISMNPKMHNDLLQMLDFGFDHMDQQQQITDSSVTSTSAVTEVYEGGESFNMDTESTSARIMSAASSNDSALWNAFMLDDDAVMDGQQDQSQQSQQQQQQYSHPPAPATMQNPSVQRDYPYVPPAGAAARASSRRVAGSWPGQYAEQSFMNEEDPQQQQAQMFSAMPGQQMWTVPA</sequence>
<gene>
    <name evidence="7" type="ORF">FISHEDRAFT_75864</name>
</gene>
<accession>A0A0D7A4R9</accession>
<evidence type="ECO:0000256" key="1">
    <source>
        <dbReference type="ARBA" id="ARBA00023125"/>
    </source>
</evidence>
<organism evidence="7 8">
    <name type="scientific">Fistulina hepatica ATCC 64428</name>
    <dbReference type="NCBI Taxonomy" id="1128425"/>
    <lineage>
        <taxon>Eukaryota</taxon>
        <taxon>Fungi</taxon>
        <taxon>Dikarya</taxon>
        <taxon>Basidiomycota</taxon>
        <taxon>Agaricomycotina</taxon>
        <taxon>Agaricomycetes</taxon>
        <taxon>Agaricomycetidae</taxon>
        <taxon>Agaricales</taxon>
        <taxon>Fistulinaceae</taxon>
        <taxon>Fistulina</taxon>
    </lineage>
</organism>
<evidence type="ECO:0000256" key="5">
    <source>
        <dbReference type="SAM" id="SignalP"/>
    </source>
</evidence>
<feature type="region of interest" description="Disordered" evidence="4">
    <location>
        <begin position="279"/>
        <end position="313"/>
    </location>
</feature>
<feature type="compositionally biased region" description="Low complexity" evidence="4">
    <location>
        <begin position="677"/>
        <end position="692"/>
    </location>
</feature>
<feature type="compositionally biased region" description="Polar residues" evidence="4">
    <location>
        <begin position="207"/>
        <end position="216"/>
    </location>
</feature>
<dbReference type="GO" id="GO:0005634">
    <property type="term" value="C:nucleus"/>
    <property type="evidence" value="ECO:0007669"/>
    <property type="project" value="UniProtKB-UniRule"/>
</dbReference>
<evidence type="ECO:0000313" key="7">
    <source>
        <dbReference type="EMBL" id="KIY46017.1"/>
    </source>
</evidence>
<feature type="region of interest" description="Disordered" evidence="4">
    <location>
        <begin position="203"/>
        <end position="222"/>
    </location>
</feature>
<keyword evidence="5" id="KW-0732">Signal</keyword>
<feature type="compositionally biased region" description="Pro residues" evidence="4">
    <location>
        <begin position="329"/>
        <end position="345"/>
    </location>
</feature>
<feature type="region of interest" description="Disordered" evidence="4">
    <location>
        <begin position="26"/>
        <end position="69"/>
    </location>
</feature>
<dbReference type="EMBL" id="KN882043">
    <property type="protein sequence ID" value="KIY46017.1"/>
    <property type="molecule type" value="Genomic_DNA"/>
</dbReference>
<dbReference type="InterPro" id="IPR009071">
    <property type="entry name" value="HMG_box_dom"/>
</dbReference>
<feature type="compositionally biased region" description="Polar residues" evidence="4">
    <location>
        <begin position="280"/>
        <end position="294"/>
    </location>
</feature>
<feature type="domain" description="HMG box" evidence="6">
    <location>
        <begin position="64"/>
        <end position="136"/>
    </location>
</feature>
<feature type="compositionally biased region" description="Low complexity" evidence="4">
    <location>
        <begin position="640"/>
        <end position="653"/>
    </location>
</feature>
<evidence type="ECO:0000256" key="3">
    <source>
        <dbReference type="PROSITE-ProRule" id="PRU00267"/>
    </source>
</evidence>
<dbReference type="Proteomes" id="UP000054144">
    <property type="component" value="Unassembled WGS sequence"/>
</dbReference>
<evidence type="ECO:0000256" key="2">
    <source>
        <dbReference type="ARBA" id="ARBA00023242"/>
    </source>
</evidence>
<dbReference type="InterPro" id="IPR036910">
    <property type="entry name" value="HMG_box_dom_sf"/>
</dbReference>
<dbReference type="AlphaFoldDB" id="A0A0D7A4R9"/>
<keyword evidence="2 3" id="KW-0539">Nucleus</keyword>
<name>A0A0D7A4R9_9AGAR</name>
<reference evidence="7 8" key="1">
    <citation type="journal article" date="2015" name="Fungal Genet. Biol.">
        <title>Evolution of novel wood decay mechanisms in Agaricales revealed by the genome sequences of Fistulina hepatica and Cylindrobasidium torrendii.</title>
        <authorList>
            <person name="Floudas D."/>
            <person name="Held B.W."/>
            <person name="Riley R."/>
            <person name="Nagy L.G."/>
            <person name="Koehler G."/>
            <person name="Ransdell A.S."/>
            <person name="Younus H."/>
            <person name="Chow J."/>
            <person name="Chiniquy J."/>
            <person name="Lipzen A."/>
            <person name="Tritt A."/>
            <person name="Sun H."/>
            <person name="Haridas S."/>
            <person name="LaButti K."/>
            <person name="Ohm R.A."/>
            <person name="Kues U."/>
            <person name="Blanchette R.A."/>
            <person name="Grigoriev I.V."/>
            <person name="Minto R.E."/>
            <person name="Hibbett D.S."/>
        </authorList>
    </citation>
    <scope>NUCLEOTIDE SEQUENCE [LARGE SCALE GENOMIC DNA]</scope>
    <source>
        <strain evidence="7 8">ATCC 64428</strain>
    </source>
</reference>
<feature type="signal peptide" evidence="5">
    <location>
        <begin position="1"/>
        <end position="16"/>
    </location>
</feature>
<dbReference type="CDD" id="cd01389">
    <property type="entry name" value="HMG-box_ROX1-like"/>
    <property type="match status" value="1"/>
</dbReference>
<feature type="compositionally biased region" description="Polar residues" evidence="4">
    <location>
        <begin position="408"/>
        <end position="427"/>
    </location>
</feature>
<dbReference type="InterPro" id="IPR051356">
    <property type="entry name" value="SOX/SOX-like_TF"/>
</dbReference>
<keyword evidence="8" id="KW-1185">Reference proteome</keyword>